<comment type="caution">
    <text evidence="2">The sequence shown here is derived from an EMBL/GenBank/DDBJ whole genome shotgun (WGS) entry which is preliminary data.</text>
</comment>
<accession>A0A0J1B907</accession>
<gene>
    <name evidence="2" type="ORF">RISK_005227</name>
</gene>
<dbReference type="Proteomes" id="UP000036367">
    <property type="component" value="Unassembled WGS sequence"/>
</dbReference>
<evidence type="ECO:0000256" key="1">
    <source>
        <dbReference type="SAM" id="MobiDB-lite"/>
    </source>
</evidence>
<sequence length="63" mass="7002">MNVAGFAKNSDAWAHHHNPNALARDHADQRVGLRQVAGFAKNSDIHQLEHLNSGESSYSRIPR</sequence>
<evidence type="ECO:0000313" key="3">
    <source>
        <dbReference type="Proteomes" id="UP000036367"/>
    </source>
</evidence>
<dbReference type="EMBL" id="LECT01000043">
    <property type="protein sequence ID" value="KLU02931.1"/>
    <property type="molecule type" value="Genomic_DNA"/>
</dbReference>
<dbReference type="AlphaFoldDB" id="A0A0J1B907"/>
<proteinExistence type="predicted"/>
<organism evidence="2 3">
    <name type="scientific">Rhodopirellula islandica</name>
    <dbReference type="NCBI Taxonomy" id="595434"/>
    <lineage>
        <taxon>Bacteria</taxon>
        <taxon>Pseudomonadati</taxon>
        <taxon>Planctomycetota</taxon>
        <taxon>Planctomycetia</taxon>
        <taxon>Pirellulales</taxon>
        <taxon>Pirellulaceae</taxon>
        <taxon>Rhodopirellula</taxon>
    </lineage>
</organism>
<reference evidence="2" key="1">
    <citation type="submission" date="2015-05" db="EMBL/GenBank/DDBJ databases">
        <title>Permanent draft genome of Rhodopirellula islandicus K833.</title>
        <authorList>
            <person name="Kizina J."/>
            <person name="Richter M."/>
            <person name="Glockner F.O."/>
            <person name="Harder J."/>
        </authorList>
    </citation>
    <scope>NUCLEOTIDE SEQUENCE [LARGE SCALE GENOMIC DNA]</scope>
    <source>
        <strain evidence="2">K833</strain>
    </source>
</reference>
<name>A0A0J1B907_RHOIS</name>
<dbReference type="STRING" id="595434.RISK_005227"/>
<dbReference type="PATRIC" id="fig|595434.4.peg.4962"/>
<feature type="region of interest" description="Disordered" evidence="1">
    <location>
        <begin position="1"/>
        <end position="27"/>
    </location>
</feature>
<protein>
    <submittedName>
        <fullName evidence="2">Uncharacterized protein</fullName>
    </submittedName>
</protein>
<evidence type="ECO:0000313" key="2">
    <source>
        <dbReference type="EMBL" id="KLU02931.1"/>
    </source>
</evidence>
<keyword evidence="3" id="KW-1185">Reference proteome</keyword>